<name>A0AAJ0PEV9_9PSED</name>
<evidence type="ECO:0000313" key="2">
    <source>
        <dbReference type="Proteomes" id="UP000071644"/>
    </source>
</evidence>
<protein>
    <submittedName>
        <fullName evidence="1">Uncharacterized protein</fullName>
    </submittedName>
</protein>
<comment type="caution">
    <text evidence="1">The sequence shown here is derived from an EMBL/GenBank/DDBJ whole genome shotgun (WGS) entry which is preliminary data.</text>
</comment>
<dbReference type="AlphaFoldDB" id="A0AAJ0PEV9"/>
<dbReference type="EMBL" id="LDSN01000036">
    <property type="protein sequence ID" value="KTT16920.1"/>
    <property type="molecule type" value="Genomic_DNA"/>
</dbReference>
<evidence type="ECO:0000313" key="1">
    <source>
        <dbReference type="EMBL" id="KTT16920.1"/>
    </source>
</evidence>
<reference evidence="1 2" key="1">
    <citation type="journal article" date="2016" name="Front. Microbiol.">
        <title>Genomic Resource of Rice Seed Associated Bacteria.</title>
        <authorList>
            <person name="Midha S."/>
            <person name="Bansal K."/>
            <person name="Sharma S."/>
            <person name="Kumar N."/>
            <person name="Patil P.P."/>
            <person name="Chaudhry V."/>
            <person name="Patil P.B."/>
        </authorList>
    </citation>
    <scope>NUCLEOTIDE SEQUENCE [LARGE SCALE GENOMIC DNA]</scope>
    <source>
        <strain evidence="1 2">NS96</strain>
    </source>
</reference>
<proteinExistence type="predicted"/>
<accession>A0AAJ0PEV9</accession>
<gene>
    <name evidence="1" type="ORF">NS96R_14330</name>
</gene>
<sequence>MSLAAAVYLNAVLCADATRENCDPPEFMYAPQESAPLAVRAATCEQLAQVMNLVQLDEAVYYVCSPSKGVTSERA</sequence>
<organism evidence="1 2">
    <name type="scientific">Pseudomonas parafulva</name>
    <dbReference type="NCBI Taxonomy" id="157782"/>
    <lineage>
        <taxon>Bacteria</taxon>
        <taxon>Pseudomonadati</taxon>
        <taxon>Pseudomonadota</taxon>
        <taxon>Gammaproteobacteria</taxon>
        <taxon>Pseudomonadales</taxon>
        <taxon>Pseudomonadaceae</taxon>
        <taxon>Pseudomonas</taxon>
    </lineage>
</organism>
<dbReference type="Proteomes" id="UP000071644">
    <property type="component" value="Unassembled WGS sequence"/>
</dbReference>
<dbReference type="RefSeq" id="WP_058639042.1">
    <property type="nucleotide sequence ID" value="NZ_LDSN01000036.1"/>
</dbReference>